<dbReference type="EMBL" id="GEEE01016640">
    <property type="protein sequence ID" value="JAP46585.1"/>
    <property type="molecule type" value="Transcribed_RNA"/>
</dbReference>
<dbReference type="PROSITE" id="PS00134">
    <property type="entry name" value="TRYPSIN_HIS"/>
    <property type="match status" value="1"/>
</dbReference>
<dbReference type="InterPro" id="IPR018114">
    <property type="entry name" value="TRYPSIN_HIS"/>
</dbReference>
<evidence type="ECO:0000313" key="3">
    <source>
        <dbReference type="EMBL" id="JAP46585.1"/>
    </source>
</evidence>
<organism evidence="3">
    <name type="scientific">Schistocephalus solidus</name>
    <name type="common">Tapeworm</name>
    <dbReference type="NCBI Taxonomy" id="70667"/>
    <lineage>
        <taxon>Eukaryota</taxon>
        <taxon>Metazoa</taxon>
        <taxon>Spiralia</taxon>
        <taxon>Lophotrochozoa</taxon>
        <taxon>Platyhelminthes</taxon>
        <taxon>Cestoda</taxon>
        <taxon>Eucestoda</taxon>
        <taxon>Diphyllobothriidea</taxon>
        <taxon>Diphyllobothriidae</taxon>
        <taxon>Schistocephalus</taxon>
    </lineage>
</organism>
<dbReference type="InterPro" id="IPR043504">
    <property type="entry name" value="Peptidase_S1_PA_chymotrypsin"/>
</dbReference>
<keyword evidence="3" id="KW-0378">Hydrolase</keyword>
<dbReference type="SMART" id="SM00020">
    <property type="entry name" value="Tryp_SPc"/>
    <property type="match status" value="1"/>
</dbReference>
<dbReference type="PRINTS" id="PR00722">
    <property type="entry name" value="CHYMOTRYPSIN"/>
</dbReference>
<proteinExistence type="predicted"/>
<dbReference type="AlphaFoldDB" id="A0A0X3P3V4"/>
<feature type="domain" description="Peptidase S1" evidence="2">
    <location>
        <begin position="39"/>
        <end position="317"/>
    </location>
</feature>
<reference evidence="3" key="1">
    <citation type="submission" date="2016-01" db="EMBL/GenBank/DDBJ databases">
        <title>Reference transcriptome for the parasite Schistocephalus solidus: insights into the molecular evolution of parasitism.</title>
        <authorList>
            <person name="Hebert F.O."/>
            <person name="Grambauer S."/>
            <person name="Barber I."/>
            <person name="Landry C.R."/>
            <person name="Aubin-Horth N."/>
        </authorList>
    </citation>
    <scope>NUCLEOTIDE SEQUENCE</scope>
</reference>
<dbReference type="InterPro" id="IPR009003">
    <property type="entry name" value="Peptidase_S1_PA"/>
</dbReference>
<protein>
    <submittedName>
        <fullName evidence="3">Serine protease 45</fullName>
    </submittedName>
</protein>
<gene>
    <name evidence="3" type="primary">PRS45</name>
    <name evidence="3" type="ORF">TR120375</name>
</gene>
<evidence type="ECO:0000256" key="1">
    <source>
        <dbReference type="ARBA" id="ARBA00023157"/>
    </source>
</evidence>
<feature type="non-terminal residue" evidence="3">
    <location>
        <position position="1"/>
    </location>
</feature>
<keyword evidence="1" id="KW-1015">Disulfide bond</keyword>
<name>A0A0X3P3V4_SCHSO</name>
<dbReference type="Gene3D" id="2.40.10.10">
    <property type="entry name" value="Trypsin-like serine proteases"/>
    <property type="match status" value="1"/>
</dbReference>
<dbReference type="SUPFAM" id="SSF50494">
    <property type="entry name" value="Trypsin-like serine proteases"/>
    <property type="match status" value="1"/>
</dbReference>
<dbReference type="InterPro" id="IPR001254">
    <property type="entry name" value="Trypsin_dom"/>
</dbReference>
<sequence>LSCSHSHAFARIRQSTMQHPLSAVVCVMLFGVICRAFEIERGFPTTCGNPAIKRKNKEKAKTKKVHAMPHTWIWHTGLWSESMGSYPFCGGTLISRSLVLTAAHCVEKTLECSDYLPKGVIDMTISNYSSLYVLVGAHDYTKADLSRQLRRVQYAVLHPEYIPIILLNGYDLAILKLQDDIIQDETVGPICFPTKHAELQVGASCFYAGWGGVFESWSKGKELYPKSLREAEVQIASDKDCQQYYDEEFADSNSCINTTGRNTGYGDSGGGIFYHSENDDQWFWYGAIESSAPKALCPFTIVNKFQAVQEWVKSTAMSLGL</sequence>
<dbReference type="PANTHER" id="PTHR24252:SF7">
    <property type="entry name" value="HYALIN"/>
    <property type="match status" value="1"/>
</dbReference>
<dbReference type="GO" id="GO:0004252">
    <property type="term" value="F:serine-type endopeptidase activity"/>
    <property type="evidence" value="ECO:0007669"/>
    <property type="project" value="InterPro"/>
</dbReference>
<dbReference type="PROSITE" id="PS50240">
    <property type="entry name" value="TRYPSIN_DOM"/>
    <property type="match status" value="1"/>
</dbReference>
<dbReference type="CDD" id="cd00190">
    <property type="entry name" value="Tryp_SPc"/>
    <property type="match status" value="1"/>
</dbReference>
<dbReference type="GO" id="GO:0006508">
    <property type="term" value="P:proteolysis"/>
    <property type="evidence" value="ECO:0007669"/>
    <property type="project" value="UniProtKB-KW"/>
</dbReference>
<accession>A0A0X3P3V4</accession>
<evidence type="ECO:0000259" key="2">
    <source>
        <dbReference type="PROSITE" id="PS50240"/>
    </source>
</evidence>
<dbReference type="InterPro" id="IPR001314">
    <property type="entry name" value="Peptidase_S1A"/>
</dbReference>
<dbReference type="PANTHER" id="PTHR24252">
    <property type="entry name" value="ACROSIN-RELATED"/>
    <property type="match status" value="1"/>
</dbReference>
<dbReference type="Pfam" id="PF00089">
    <property type="entry name" value="Trypsin"/>
    <property type="match status" value="1"/>
</dbReference>
<keyword evidence="3" id="KW-0645">Protease</keyword>